<evidence type="ECO:0000256" key="3">
    <source>
        <dbReference type="ARBA" id="ARBA00022527"/>
    </source>
</evidence>
<dbReference type="PROSITE" id="PS00108">
    <property type="entry name" value="PROTEIN_KINASE_ST"/>
    <property type="match status" value="1"/>
</dbReference>
<dbReference type="PANTHER" id="PTHR24348">
    <property type="entry name" value="SERINE/THREONINE-PROTEIN KINASE UNC-51-RELATED"/>
    <property type="match status" value="1"/>
</dbReference>
<feature type="region of interest" description="Disordered" evidence="13">
    <location>
        <begin position="61"/>
        <end position="87"/>
    </location>
</feature>
<dbReference type="SMART" id="SM00220">
    <property type="entry name" value="S_TKc"/>
    <property type="match status" value="1"/>
</dbReference>
<name>A0ABR3S595_9PLEO</name>
<dbReference type="InterPro" id="IPR011009">
    <property type="entry name" value="Kinase-like_dom_sf"/>
</dbReference>
<evidence type="ECO:0000256" key="12">
    <source>
        <dbReference type="SAM" id="Coils"/>
    </source>
</evidence>
<keyword evidence="8" id="KW-0072">Autophagy</keyword>
<evidence type="ECO:0000256" key="13">
    <source>
        <dbReference type="SAM" id="MobiDB-lite"/>
    </source>
</evidence>
<evidence type="ECO:0000256" key="8">
    <source>
        <dbReference type="ARBA" id="ARBA00023006"/>
    </source>
</evidence>
<comment type="catalytic activity">
    <reaction evidence="10">
        <text>L-threonyl-[protein] + ATP = O-phospho-L-threonyl-[protein] + ADP + H(+)</text>
        <dbReference type="Rhea" id="RHEA:46608"/>
        <dbReference type="Rhea" id="RHEA-COMP:11060"/>
        <dbReference type="Rhea" id="RHEA-COMP:11605"/>
        <dbReference type="ChEBI" id="CHEBI:15378"/>
        <dbReference type="ChEBI" id="CHEBI:30013"/>
        <dbReference type="ChEBI" id="CHEBI:30616"/>
        <dbReference type="ChEBI" id="CHEBI:61977"/>
        <dbReference type="ChEBI" id="CHEBI:456216"/>
        <dbReference type="EC" id="2.7.11.1"/>
    </reaction>
</comment>
<evidence type="ECO:0000256" key="7">
    <source>
        <dbReference type="ARBA" id="ARBA00022840"/>
    </source>
</evidence>
<dbReference type="Pfam" id="PF00069">
    <property type="entry name" value="Pkinase"/>
    <property type="match status" value="1"/>
</dbReference>
<feature type="domain" description="Protein kinase" evidence="14">
    <location>
        <begin position="146"/>
        <end position="441"/>
    </location>
</feature>
<keyword evidence="7" id="KW-0067">ATP-binding</keyword>
<evidence type="ECO:0000256" key="2">
    <source>
        <dbReference type="ARBA" id="ARBA00012513"/>
    </source>
</evidence>
<feature type="coiled-coil region" evidence="12">
    <location>
        <begin position="484"/>
        <end position="511"/>
    </location>
</feature>
<dbReference type="SUPFAM" id="SSF56112">
    <property type="entry name" value="Protein kinase-like (PK-like)"/>
    <property type="match status" value="1"/>
</dbReference>
<evidence type="ECO:0000256" key="4">
    <source>
        <dbReference type="ARBA" id="ARBA00022679"/>
    </source>
</evidence>
<dbReference type="InterPro" id="IPR008271">
    <property type="entry name" value="Ser/Thr_kinase_AS"/>
</dbReference>
<organism evidence="15 16">
    <name type="scientific">Paraconiothyrium brasiliense</name>
    <dbReference type="NCBI Taxonomy" id="300254"/>
    <lineage>
        <taxon>Eukaryota</taxon>
        <taxon>Fungi</taxon>
        <taxon>Dikarya</taxon>
        <taxon>Ascomycota</taxon>
        <taxon>Pezizomycotina</taxon>
        <taxon>Dothideomycetes</taxon>
        <taxon>Pleosporomycetidae</taxon>
        <taxon>Pleosporales</taxon>
        <taxon>Massarineae</taxon>
        <taxon>Didymosphaeriaceae</taxon>
        <taxon>Paraconiothyrium</taxon>
    </lineage>
</organism>
<comment type="catalytic activity">
    <reaction evidence="11">
        <text>L-seryl-[protein] + ATP = O-phospho-L-seryl-[protein] + ADP + H(+)</text>
        <dbReference type="Rhea" id="RHEA:17989"/>
        <dbReference type="Rhea" id="RHEA-COMP:9863"/>
        <dbReference type="Rhea" id="RHEA-COMP:11604"/>
        <dbReference type="ChEBI" id="CHEBI:15378"/>
        <dbReference type="ChEBI" id="CHEBI:29999"/>
        <dbReference type="ChEBI" id="CHEBI:30616"/>
        <dbReference type="ChEBI" id="CHEBI:83421"/>
        <dbReference type="ChEBI" id="CHEBI:456216"/>
        <dbReference type="EC" id="2.7.11.1"/>
    </reaction>
</comment>
<proteinExistence type="predicted"/>
<dbReference type="EMBL" id="JAKJXO020000001">
    <property type="protein sequence ID" value="KAL1611858.1"/>
    <property type="molecule type" value="Genomic_DNA"/>
</dbReference>
<comment type="caution">
    <text evidence="15">The sequence shown here is derived from an EMBL/GenBank/DDBJ whole genome shotgun (WGS) entry which is preliminary data.</text>
</comment>
<evidence type="ECO:0000256" key="6">
    <source>
        <dbReference type="ARBA" id="ARBA00022777"/>
    </source>
</evidence>
<evidence type="ECO:0000256" key="1">
    <source>
        <dbReference type="ARBA" id="ARBA00004623"/>
    </source>
</evidence>
<evidence type="ECO:0000259" key="14">
    <source>
        <dbReference type="PROSITE" id="PS50011"/>
    </source>
</evidence>
<keyword evidence="3" id="KW-0723">Serine/threonine-protein kinase</keyword>
<keyword evidence="6" id="KW-0418">Kinase</keyword>
<dbReference type="Proteomes" id="UP001521785">
    <property type="component" value="Unassembled WGS sequence"/>
</dbReference>
<evidence type="ECO:0000313" key="16">
    <source>
        <dbReference type="Proteomes" id="UP001521785"/>
    </source>
</evidence>
<evidence type="ECO:0000256" key="11">
    <source>
        <dbReference type="ARBA" id="ARBA00048679"/>
    </source>
</evidence>
<keyword evidence="16" id="KW-1185">Reference proteome</keyword>
<gene>
    <name evidence="15" type="ORF">SLS60_000079</name>
</gene>
<evidence type="ECO:0000256" key="9">
    <source>
        <dbReference type="ARBA" id="ARBA00030237"/>
    </source>
</evidence>
<keyword evidence="12" id="KW-0175">Coiled coil</keyword>
<evidence type="ECO:0000256" key="5">
    <source>
        <dbReference type="ARBA" id="ARBA00022741"/>
    </source>
</evidence>
<protein>
    <recommendedName>
        <fullName evidence="2">non-specific serine/threonine protein kinase</fullName>
        <ecNumber evidence="2">2.7.11.1</ecNumber>
    </recommendedName>
    <alternativeName>
        <fullName evidence="9">Autophagy-related protein 1</fullName>
    </alternativeName>
</protein>
<comment type="subcellular location">
    <subcellularLocation>
        <location evidence="1">Preautophagosomal structure membrane</location>
        <topology evidence="1">Peripheral membrane protein</topology>
    </subcellularLocation>
</comment>
<dbReference type="Gene3D" id="3.30.200.20">
    <property type="entry name" value="Phosphorylase Kinase, domain 1"/>
    <property type="match status" value="1"/>
</dbReference>
<dbReference type="PROSITE" id="PS50011">
    <property type="entry name" value="PROTEIN_KINASE_DOM"/>
    <property type="match status" value="1"/>
</dbReference>
<keyword evidence="5" id="KW-0547">Nucleotide-binding</keyword>
<evidence type="ECO:0000256" key="10">
    <source>
        <dbReference type="ARBA" id="ARBA00047899"/>
    </source>
</evidence>
<accession>A0ABR3S595</accession>
<dbReference type="InterPro" id="IPR045269">
    <property type="entry name" value="Atg1-like"/>
</dbReference>
<evidence type="ECO:0000313" key="15">
    <source>
        <dbReference type="EMBL" id="KAL1611858.1"/>
    </source>
</evidence>
<dbReference type="InterPro" id="IPR000719">
    <property type="entry name" value="Prot_kinase_dom"/>
</dbReference>
<dbReference type="Gene3D" id="1.10.510.10">
    <property type="entry name" value="Transferase(Phosphotransferase) domain 1"/>
    <property type="match status" value="1"/>
</dbReference>
<dbReference type="EC" id="2.7.11.1" evidence="2"/>
<reference evidence="15 16" key="1">
    <citation type="submission" date="2024-02" db="EMBL/GenBank/DDBJ databases">
        <title>De novo assembly and annotation of 12 fungi associated with fruit tree decline syndrome in Ontario, Canada.</title>
        <authorList>
            <person name="Sulman M."/>
            <person name="Ellouze W."/>
            <person name="Ilyukhin E."/>
        </authorList>
    </citation>
    <scope>NUCLEOTIDE SEQUENCE [LARGE SCALE GENOMIC DNA]</scope>
    <source>
        <strain evidence="15 16">M42-189</strain>
    </source>
</reference>
<dbReference type="PANTHER" id="PTHR24348:SF22">
    <property type="entry name" value="NON-SPECIFIC SERINE_THREONINE PROTEIN KINASE"/>
    <property type="match status" value="1"/>
</dbReference>
<sequence>MEQYNDARGATVTYGHQPTVAWDKDDVMSDSGYTTRSQVEDIRADSGYSKQPILPRLEILDQSTSSKPDNFRVSPATPLPNGDTNNTWNAIDNESARHWDSALADPSERSLDSTATTIDSDLDAVMADWSGRGAHVVFQSHEEVPLVQGRFLGHGSMGSVFETNVQGHTFAWKRRYCRRRIGEAERKEIEILKKVSHHHIIKLAGSYTHRQFLGLLLYPVAVCDLATLLEDLESVLKDSDRDLAREQRMTALGYPPSILYSDEIIANGSMLIFQRMGCIISAVEYLHSQSIRHKDLKPSNILLAEEKLWLADFGTATDFSDQTVSTTEGVERGTPKYFAPEVAAYEGSGRPADIFSLGCVLLEMCMSQQVAGLEQLRVLRSHHDKSFQANLKSIHHWLSRRPPTLHGMVEPQIIYQVEEMLAREPAMRPTIGHVKEAFTWLDIAQNQSGYEPLFGLCCKKLFVAKDRHDWLVENERTRTEERVRSEMQKTVDDLRKERDQLEHRANELQQTVDQQLWSLNAWVQRDAVRLNDNAQQDVRVDFESAPRRYIGPTILDGDGNHHLRGHKSYYV</sequence>
<keyword evidence="4" id="KW-0808">Transferase</keyword>